<gene>
    <name evidence="1" type="ORF">ENT77_04960</name>
</gene>
<reference evidence="1" key="1">
    <citation type="journal article" date="2020" name="mSystems">
        <title>Genome- and Community-Level Interaction Insights into Carbon Utilization and Element Cycling Functions of Hydrothermarchaeota in Hydrothermal Sediment.</title>
        <authorList>
            <person name="Zhou Z."/>
            <person name="Liu Y."/>
            <person name="Xu W."/>
            <person name="Pan J."/>
            <person name="Luo Z.H."/>
            <person name="Li M."/>
        </authorList>
    </citation>
    <scope>NUCLEOTIDE SEQUENCE [LARGE SCALE GENOMIC DNA]</scope>
    <source>
        <strain evidence="1">SpSt-609</strain>
    </source>
</reference>
<dbReference type="AlphaFoldDB" id="A0A7C4W3W3"/>
<dbReference type="EMBL" id="DSZY01000023">
    <property type="protein sequence ID" value="HGU40532.1"/>
    <property type="molecule type" value="Genomic_DNA"/>
</dbReference>
<organism evidence="1">
    <name type="scientific">Fervidobacterium thailandense</name>
    <dbReference type="NCBI Taxonomy" id="1008305"/>
    <lineage>
        <taxon>Bacteria</taxon>
        <taxon>Thermotogati</taxon>
        <taxon>Thermotogota</taxon>
        <taxon>Thermotogae</taxon>
        <taxon>Thermotogales</taxon>
        <taxon>Fervidobacteriaceae</taxon>
        <taxon>Fervidobacterium</taxon>
    </lineage>
</organism>
<accession>A0A7C4W3W3</accession>
<comment type="caution">
    <text evidence="1">The sequence shown here is derived from an EMBL/GenBank/DDBJ whole genome shotgun (WGS) entry which is preliminary data.</text>
</comment>
<name>A0A7C4W3W3_9BACT</name>
<sequence length="198" mass="22051">MGTLLFAQSVIPILQIYQLKEGETVEATGVVLVAPGALMNKTTWIQDGTAGIMIYGNLPELKIGDAIRVSGKTKIYYGILEILPDKVEIIGKAEVKPVDLNKLFAEEAKKGTLTKQKIGELFNSLLSQLVTVTGQIVDIQGYQFTVKTDYFEILIYLRKEANISTKNLKKGQTISVTGIMYLYKDVFEILPRFQDDIK</sequence>
<protein>
    <submittedName>
        <fullName evidence="1">Nucleotide-binding protein</fullName>
    </submittedName>
</protein>
<proteinExistence type="predicted"/>
<evidence type="ECO:0000313" key="1">
    <source>
        <dbReference type="EMBL" id="HGU40532.1"/>
    </source>
</evidence>